<dbReference type="InterPro" id="IPR036638">
    <property type="entry name" value="HLH_DNA-bd_sf"/>
</dbReference>
<evidence type="ECO:0000313" key="8">
    <source>
        <dbReference type="Proteomes" id="UP001420932"/>
    </source>
</evidence>
<proteinExistence type="predicted"/>
<feature type="compositionally biased region" description="Low complexity" evidence="5">
    <location>
        <begin position="34"/>
        <end position="43"/>
    </location>
</feature>
<dbReference type="InterPro" id="IPR045843">
    <property type="entry name" value="IND-like"/>
</dbReference>
<keyword evidence="2" id="KW-0805">Transcription regulation</keyword>
<dbReference type="Gene3D" id="4.10.280.10">
    <property type="entry name" value="Helix-loop-helix DNA-binding domain"/>
    <property type="match status" value="1"/>
</dbReference>
<evidence type="ECO:0000259" key="6">
    <source>
        <dbReference type="PROSITE" id="PS50888"/>
    </source>
</evidence>
<dbReference type="FunFam" id="4.10.280.10:FF:000089">
    <property type="entry name" value="Transcription factor LAX PANICLE"/>
    <property type="match status" value="1"/>
</dbReference>
<accession>A0AAP0LCN1</accession>
<feature type="domain" description="BHLH" evidence="6">
    <location>
        <begin position="48"/>
        <end position="97"/>
    </location>
</feature>
<feature type="region of interest" description="Disordered" evidence="5">
    <location>
        <begin position="34"/>
        <end position="60"/>
    </location>
</feature>
<comment type="subcellular location">
    <subcellularLocation>
        <location evidence="1">Nucleus</location>
    </subcellularLocation>
</comment>
<comment type="caution">
    <text evidence="7">The sequence shown here is derived from an EMBL/GenBank/DDBJ whole genome shotgun (WGS) entry which is preliminary data.</text>
</comment>
<keyword evidence="4" id="KW-0539">Nucleus</keyword>
<dbReference type="PANTHER" id="PTHR45914:SF2">
    <property type="entry name" value="TRANSCRIPTION FACTOR BHLH140-LIKE PROTEIN"/>
    <property type="match status" value="1"/>
</dbReference>
<dbReference type="EMBL" id="JBBNAF010000001">
    <property type="protein sequence ID" value="KAK9168080.1"/>
    <property type="molecule type" value="Genomic_DNA"/>
</dbReference>
<reference evidence="7 8" key="1">
    <citation type="submission" date="2024-01" db="EMBL/GenBank/DDBJ databases">
        <title>Genome assemblies of Stephania.</title>
        <authorList>
            <person name="Yang L."/>
        </authorList>
    </citation>
    <scope>NUCLEOTIDE SEQUENCE [LARGE SCALE GENOMIC DNA]</scope>
    <source>
        <strain evidence="7">YNDBR</strain>
        <tissue evidence="7">Leaf</tissue>
    </source>
</reference>
<evidence type="ECO:0000313" key="7">
    <source>
        <dbReference type="EMBL" id="KAK9168080.1"/>
    </source>
</evidence>
<evidence type="ECO:0000256" key="3">
    <source>
        <dbReference type="ARBA" id="ARBA00023163"/>
    </source>
</evidence>
<keyword evidence="8" id="KW-1185">Reference proteome</keyword>
<dbReference type="SUPFAM" id="SSF47459">
    <property type="entry name" value="HLH, helix-loop-helix DNA-binding domain"/>
    <property type="match status" value="1"/>
</dbReference>
<dbReference type="InterPro" id="IPR011598">
    <property type="entry name" value="bHLH_dom"/>
</dbReference>
<name>A0AAP0LCN1_9MAGN</name>
<protein>
    <recommendedName>
        <fullName evidence="6">BHLH domain-containing protein</fullName>
    </recommendedName>
</protein>
<dbReference type="Pfam" id="PF00010">
    <property type="entry name" value="HLH"/>
    <property type="match status" value="1"/>
</dbReference>
<dbReference type="GO" id="GO:0003700">
    <property type="term" value="F:DNA-binding transcription factor activity"/>
    <property type="evidence" value="ECO:0007669"/>
    <property type="project" value="InterPro"/>
</dbReference>
<gene>
    <name evidence="7" type="ORF">Syun_000220</name>
</gene>
<keyword evidence="3" id="KW-0804">Transcription</keyword>
<dbReference type="GO" id="GO:0005634">
    <property type="term" value="C:nucleus"/>
    <property type="evidence" value="ECO:0007669"/>
    <property type="project" value="UniProtKB-SubCell"/>
</dbReference>
<dbReference type="Proteomes" id="UP001420932">
    <property type="component" value="Unassembled WGS sequence"/>
</dbReference>
<dbReference type="GO" id="GO:0046983">
    <property type="term" value="F:protein dimerization activity"/>
    <property type="evidence" value="ECO:0007669"/>
    <property type="project" value="InterPro"/>
</dbReference>
<evidence type="ECO:0000256" key="5">
    <source>
        <dbReference type="SAM" id="MobiDB-lite"/>
    </source>
</evidence>
<organism evidence="7 8">
    <name type="scientific">Stephania yunnanensis</name>
    <dbReference type="NCBI Taxonomy" id="152371"/>
    <lineage>
        <taxon>Eukaryota</taxon>
        <taxon>Viridiplantae</taxon>
        <taxon>Streptophyta</taxon>
        <taxon>Embryophyta</taxon>
        <taxon>Tracheophyta</taxon>
        <taxon>Spermatophyta</taxon>
        <taxon>Magnoliopsida</taxon>
        <taxon>Ranunculales</taxon>
        <taxon>Menispermaceae</taxon>
        <taxon>Menispermoideae</taxon>
        <taxon>Cissampelideae</taxon>
        <taxon>Stephania</taxon>
    </lineage>
</organism>
<evidence type="ECO:0000256" key="2">
    <source>
        <dbReference type="ARBA" id="ARBA00023015"/>
    </source>
</evidence>
<sequence length="180" mass="20112">MQNNHYYSSSAPSGAPHHVVDNFINNNNKAVVMTSSSSSSSTSKGVKLSTDPQSVAARQRRHRISDRFKILQSMVPGGTRMDTVSMLDKAIHYVKFLKTQIWLHQAIINSNDTTNFVKDGLNPHQQMLISDHVNTTTTSTNVPDQLYDLSNLEVSSLAHHQPYCYHGDRVELSSESNEIN</sequence>
<evidence type="ECO:0000256" key="4">
    <source>
        <dbReference type="ARBA" id="ARBA00023242"/>
    </source>
</evidence>
<dbReference type="PROSITE" id="PS50888">
    <property type="entry name" value="BHLH"/>
    <property type="match status" value="1"/>
</dbReference>
<dbReference type="SMART" id="SM00353">
    <property type="entry name" value="HLH"/>
    <property type="match status" value="1"/>
</dbReference>
<evidence type="ECO:0000256" key="1">
    <source>
        <dbReference type="ARBA" id="ARBA00004123"/>
    </source>
</evidence>
<dbReference type="AlphaFoldDB" id="A0AAP0LCN1"/>
<dbReference type="PANTHER" id="PTHR45914">
    <property type="entry name" value="TRANSCRIPTION FACTOR HEC3-RELATED"/>
    <property type="match status" value="1"/>
</dbReference>
<dbReference type="CDD" id="cd11454">
    <property type="entry name" value="bHLH_AtIND_like"/>
    <property type="match status" value="1"/>
</dbReference>